<dbReference type="AlphaFoldDB" id="A0A9P9EKQ7"/>
<comment type="caution">
    <text evidence="4">The sequence shown here is derived from an EMBL/GenBank/DDBJ whole genome shotgun (WGS) entry which is preliminary data.</text>
</comment>
<dbReference type="GO" id="GO:0008270">
    <property type="term" value="F:zinc ion binding"/>
    <property type="evidence" value="ECO:0007669"/>
    <property type="project" value="InterPro"/>
</dbReference>
<evidence type="ECO:0000256" key="2">
    <source>
        <dbReference type="SAM" id="MobiDB-lite"/>
    </source>
</evidence>
<dbReference type="InterPro" id="IPR001138">
    <property type="entry name" value="Zn2Cys6_DnaBD"/>
</dbReference>
<gene>
    <name evidence="4" type="ORF">B0J11DRAFT_26059</name>
</gene>
<evidence type="ECO:0000313" key="5">
    <source>
        <dbReference type="Proteomes" id="UP000700596"/>
    </source>
</evidence>
<dbReference type="CDD" id="cd00067">
    <property type="entry name" value="GAL4"/>
    <property type="match status" value="1"/>
</dbReference>
<dbReference type="PANTHER" id="PTHR47784:SF5">
    <property type="entry name" value="STEROL UPTAKE CONTROL PROTEIN 2"/>
    <property type="match status" value="1"/>
</dbReference>
<dbReference type="PANTHER" id="PTHR47784">
    <property type="entry name" value="STEROL UPTAKE CONTROL PROTEIN 2"/>
    <property type="match status" value="1"/>
</dbReference>
<dbReference type="Proteomes" id="UP000700596">
    <property type="component" value="Unassembled WGS sequence"/>
</dbReference>
<evidence type="ECO:0000313" key="4">
    <source>
        <dbReference type="EMBL" id="KAH7138831.1"/>
    </source>
</evidence>
<keyword evidence="5" id="KW-1185">Reference proteome</keyword>
<dbReference type="EMBL" id="JAGMWT010000001">
    <property type="protein sequence ID" value="KAH7138831.1"/>
    <property type="molecule type" value="Genomic_DNA"/>
</dbReference>
<organism evidence="4 5">
    <name type="scientific">Dendryphion nanum</name>
    <dbReference type="NCBI Taxonomy" id="256645"/>
    <lineage>
        <taxon>Eukaryota</taxon>
        <taxon>Fungi</taxon>
        <taxon>Dikarya</taxon>
        <taxon>Ascomycota</taxon>
        <taxon>Pezizomycotina</taxon>
        <taxon>Dothideomycetes</taxon>
        <taxon>Pleosporomycetidae</taxon>
        <taxon>Pleosporales</taxon>
        <taxon>Torulaceae</taxon>
        <taxon>Dendryphion</taxon>
    </lineage>
</organism>
<feature type="domain" description="Zn(2)-C6 fungal-type" evidence="3">
    <location>
        <begin position="4"/>
        <end position="25"/>
    </location>
</feature>
<feature type="region of interest" description="Disordered" evidence="2">
    <location>
        <begin position="32"/>
        <end position="58"/>
    </location>
</feature>
<evidence type="ECO:0000259" key="3">
    <source>
        <dbReference type="Pfam" id="PF00172"/>
    </source>
</evidence>
<reference evidence="4" key="1">
    <citation type="journal article" date="2021" name="Nat. Commun.">
        <title>Genetic determinants of endophytism in the Arabidopsis root mycobiome.</title>
        <authorList>
            <person name="Mesny F."/>
            <person name="Miyauchi S."/>
            <person name="Thiergart T."/>
            <person name="Pickel B."/>
            <person name="Atanasova L."/>
            <person name="Karlsson M."/>
            <person name="Huettel B."/>
            <person name="Barry K.W."/>
            <person name="Haridas S."/>
            <person name="Chen C."/>
            <person name="Bauer D."/>
            <person name="Andreopoulos W."/>
            <person name="Pangilinan J."/>
            <person name="LaButti K."/>
            <person name="Riley R."/>
            <person name="Lipzen A."/>
            <person name="Clum A."/>
            <person name="Drula E."/>
            <person name="Henrissat B."/>
            <person name="Kohler A."/>
            <person name="Grigoriev I.V."/>
            <person name="Martin F.M."/>
            <person name="Hacquard S."/>
        </authorList>
    </citation>
    <scope>NUCLEOTIDE SEQUENCE</scope>
    <source>
        <strain evidence="4">MPI-CAGE-CH-0243</strain>
    </source>
</reference>
<name>A0A9P9EKQ7_9PLEO</name>
<keyword evidence="1" id="KW-0539">Nucleus</keyword>
<proteinExistence type="predicted"/>
<dbReference type="OrthoDB" id="3546279at2759"/>
<sequence>MLLKCDENKPCGNCARHGVLCSLIDPTVPPPVPALKREPSAASLNRRKLEAEQARKDSASTIPASLPIDYVLNPSPAAAKGASEGASPEADPFPYLSKFANRSDAIQPNYWVRDLELMHHWVTQAYKTITPRPEFAAIWISYTPKTAVLHHHLMHELLAFSALHMAYLQTDQTRPFYGLGIHHQDLAIRSLRKVLPNMSPDNAGALALTSALLVLTVFASRGMDAVGKPPGPVIEDLMDVFELIQGILKILMTGAASVFQGPFAAFMSGAPVHTPSPAVFSHIETHIDYLSNLITARPDMSVGEKAEVAGVLMGFRTILGMYCVPHKDSKELRFLFALTLSFSPEFLEKLKARQAPAMAIMSVYAVALRAAENEFWFMQGWAERLMRAIGEVVDETWQGAVKWPWEYVVIEAEMCRMQANVALD</sequence>
<feature type="compositionally biased region" description="Basic and acidic residues" evidence="2">
    <location>
        <begin position="47"/>
        <end position="58"/>
    </location>
</feature>
<protein>
    <recommendedName>
        <fullName evidence="3">Zn(2)-C6 fungal-type domain-containing protein</fullName>
    </recommendedName>
</protein>
<dbReference type="InterPro" id="IPR053157">
    <property type="entry name" value="Sterol_Uptake_Regulator"/>
</dbReference>
<dbReference type="Pfam" id="PF00172">
    <property type="entry name" value="Zn_clus"/>
    <property type="match status" value="1"/>
</dbReference>
<dbReference type="GO" id="GO:0001228">
    <property type="term" value="F:DNA-binding transcription activator activity, RNA polymerase II-specific"/>
    <property type="evidence" value="ECO:0007669"/>
    <property type="project" value="TreeGrafter"/>
</dbReference>
<evidence type="ECO:0000256" key="1">
    <source>
        <dbReference type="ARBA" id="ARBA00023242"/>
    </source>
</evidence>
<accession>A0A9P9EKQ7</accession>